<name>A0A256KPC2_HALEZ</name>
<feature type="domain" description="Copper amine oxidase N3-terminal" evidence="10">
    <location>
        <begin position="102"/>
        <end position="198"/>
    </location>
</feature>
<keyword evidence="5 6" id="KW-0186">Copper</keyword>
<feature type="domain" description="Copper amine oxidase catalytic" evidence="8">
    <location>
        <begin position="232"/>
        <end position="647"/>
    </location>
</feature>
<proteinExistence type="inferred from homology"/>
<protein>
    <recommendedName>
        <fullName evidence="6">Amine oxidase</fullName>
        <ecNumber evidence="6">1.4.3.-</ecNumber>
    </recommendedName>
</protein>
<dbReference type="InterPro" id="IPR036460">
    <property type="entry name" value="Cu_amine_oxidase_C_sf"/>
</dbReference>
<dbReference type="KEGG" id="hezz:EO776_16170"/>
<dbReference type="GO" id="GO:0005507">
    <property type="term" value="F:copper ion binding"/>
    <property type="evidence" value="ECO:0007669"/>
    <property type="project" value="InterPro"/>
</dbReference>
<evidence type="ECO:0000256" key="1">
    <source>
        <dbReference type="ARBA" id="ARBA00007983"/>
    </source>
</evidence>
<keyword evidence="11" id="KW-0614">Plasmid</keyword>
<feature type="region of interest" description="Disordered" evidence="7">
    <location>
        <begin position="653"/>
        <end position="683"/>
    </location>
</feature>
<evidence type="ECO:0000256" key="7">
    <source>
        <dbReference type="SAM" id="MobiDB-lite"/>
    </source>
</evidence>
<dbReference type="PANTHER" id="PTHR10638">
    <property type="entry name" value="COPPER AMINE OXIDASE"/>
    <property type="match status" value="1"/>
</dbReference>
<evidence type="ECO:0000256" key="5">
    <source>
        <dbReference type="ARBA" id="ARBA00023008"/>
    </source>
</evidence>
<sequence>MATEAKETVEHPLDPLLPGEIEIAGKVLREASDFTDNARMVKIELNEPSKEALNEYRENGTKIEREAFAVIRDSPERKTYEAVVSLEDEELTDVEHIDGAQPSIAIQEFIECEQTVKENEEWQAALRDRGVEDTDRAMVDPFSVGYDFIPEDIDRDRRMAHGLSYLRPSEEDGDEGYAKPVHGLHAFVDLDAMEVVKVVDDGPPDEDNIFPPEEMHYREGEVELRDDVEPYDVVQPNGPSFDVDGHKVEWQNWEFRVGWTQREGLVLHNVGYDDNGEFRKILNRASLAEMSVPYGSPDRHDRFKNAMDAGEYNIGRMAKSLEKRCDCLGYMHYFDAVMNTMDGDVNVVPNAICMHEEDYGLLWERSDWRTESAESRRNRRLVVSFIGAVGNYDYAFYWYFYQDGSIQVQVRLTGIDATATAAKGKDVTGYDELLAPQLKSAIHQHFFNFRLDFDIDGTDNNIYEVENQTVPTGPQGFSPHADPSVDSPNPGGNAFYADQRQLETEQEAQRLINPLEGRYWKVTNPNKTNKLDKEVGYRIEPHENVKAAQTDDSSVLRRAGFIDNHLWVTPHDEDERFPAGDYPNQAEGPQGLPVWTEQNRDLDNEDLVVWYTLGKNHVTRPEDWPVLPVQMANLKLTPDNFFDQSEAIDVPPEHAINEGHNIPSRDEFQDETDESMQGTADDD</sequence>
<feature type="compositionally biased region" description="Basic and acidic residues" evidence="7">
    <location>
        <begin position="653"/>
        <end position="667"/>
    </location>
</feature>
<dbReference type="GeneID" id="301361383"/>
<dbReference type="SUPFAM" id="SSF54416">
    <property type="entry name" value="Amine oxidase N-terminal region"/>
    <property type="match status" value="2"/>
</dbReference>
<evidence type="ECO:0000256" key="4">
    <source>
        <dbReference type="ARBA" id="ARBA00023002"/>
    </source>
</evidence>
<dbReference type="Gene3D" id="2.70.98.20">
    <property type="entry name" value="Copper amine oxidase, catalytic domain"/>
    <property type="match status" value="1"/>
</dbReference>
<feature type="compositionally biased region" description="Acidic residues" evidence="7">
    <location>
        <begin position="668"/>
        <end position="683"/>
    </location>
</feature>
<dbReference type="RefSeq" id="WP_094520165.1">
    <property type="nucleotide sequence ID" value="NZ_CP034941.1"/>
</dbReference>
<feature type="domain" description="Copper amine oxidase N2-terminal" evidence="9">
    <location>
        <begin position="11"/>
        <end position="92"/>
    </location>
</feature>
<geneLocation type="plasmid" evidence="12">
    <name>megaPlasmid</name>
</geneLocation>
<comment type="cofactor">
    <cofactor evidence="6">
        <name>Cu cation</name>
        <dbReference type="ChEBI" id="CHEBI:23378"/>
    </cofactor>
    <text evidence="6">Contains 1 topaquinone per subunit.</text>
</comment>
<evidence type="ECO:0000259" key="8">
    <source>
        <dbReference type="Pfam" id="PF01179"/>
    </source>
</evidence>
<keyword evidence="4 6" id="KW-0560">Oxidoreductase</keyword>
<dbReference type="Proteomes" id="UP000293073">
    <property type="component" value="Plasmid megaplasmid"/>
</dbReference>
<dbReference type="InterPro" id="IPR015798">
    <property type="entry name" value="Cu_amine_oxidase_C"/>
</dbReference>
<keyword evidence="3 6" id="KW-0801">TPQ</keyword>
<dbReference type="PROSITE" id="PS01165">
    <property type="entry name" value="COPPER_AMINE_OXID_2"/>
    <property type="match status" value="1"/>
</dbReference>
<accession>A0A256KPC2</accession>
<dbReference type="PANTHER" id="PTHR10638:SF89">
    <property type="entry name" value="AMINE OXIDASE"/>
    <property type="match status" value="1"/>
</dbReference>
<keyword evidence="2 6" id="KW-0479">Metal-binding</keyword>
<dbReference type="AlphaFoldDB" id="A0A256KPC2"/>
<evidence type="ECO:0000256" key="3">
    <source>
        <dbReference type="ARBA" id="ARBA00022772"/>
    </source>
</evidence>
<evidence type="ECO:0000256" key="6">
    <source>
        <dbReference type="RuleBase" id="RU000672"/>
    </source>
</evidence>
<dbReference type="EC" id="1.4.3.-" evidence="6"/>
<dbReference type="NCBIfam" id="NF008559">
    <property type="entry name" value="PRK11504.1"/>
    <property type="match status" value="1"/>
</dbReference>
<dbReference type="GO" id="GO:0048038">
    <property type="term" value="F:quinone binding"/>
    <property type="evidence" value="ECO:0007669"/>
    <property type="project" value="InterPro"/>
</dbReference>
<dbReference type="Pfam" id="PF01179">
    <property type="entry name" value="Cu_amine_oxid"/>
    <property type="match status" value="1"/>
</dbReference>
<dbReference type="SUPFAM" id="SSF49998">
    <property type="entry name" value="Amine oxidase catalytic domain"/>
    <property type="match status" value="1"/>
</dbReference>
<dbReference type="InterPro" id="IPR015802">
    <property type="entry name" value="Cu_amine_oxidase_N3"/>
</dbReference>
<dbReference type="Pfam" id="PF02727">
    <property type="entry name" value="Cu_amine_oxidN2"/>
    <property type="match status" value="1"/>
</dbReference>
<dbReference type="Gene3D" id="3.10.450.40">
    <property type="match status" value="2"/>
</dbReference>
<evidence type="ECO:0000313" key="12">
    <source>
        <dbReference type="Proteomes" id="UP000293073"/>
    </source>
</evidence>
<evidence type="ECO:0000259" key="9">
    <source>
        <dbReference type="Pfam" id="PF02727"/>
    </source>
</evidence>
<reference evidence="12" key="1">
    <citation type="submission" date="2019-01" db="EMBL/GenBank/DDBJ databases">
        <title>Complete genome of Halorubrum ezzemoulense strain FB21.</title>
        <authorList>
            <person name="Feng Y."/>
            <person name="Louyakis A.S."/>
            <person name="Papke R.T."/>
            <person name="Gogarten J.P."/>
        </authorList>
    </citation>
    <scope>NUCLEOTIDE SEQUENCE [LARGE SCALE GENOMIC DNA]</scope>
    <source>
        <strain evidence="12">Fb21</strain>
        <plasmid evidence="12">megaPlasmid</plasmid>
    </source>
</reference>
<dbReference type="Pfam" id="PF02728">
    <property type="entry name" value="Cu_amine_oxidN3"/>
    <property type="match status" value="1"/>
</dbReference>
<evidence type="ECO:0000259" key="10">
    <source>
        <dbReference type="Pfam" id="PF02728"/>
    </source>
</evidence>
<dbReference type="EMBL" id="CP034941">
    <property type="protein sequence ID" value="QAY21525.1"/>
    <property type="molecule type" value="Genomic_DNA"/>
</dbReference>
<dbReference type="GO" id="GO:0009308">
    <property type="term" value="P:amine metabolic process"/>
    <property type="evidence" value="ECO:0007669"/>
    <property type="project" value="UniProtKB-UniRule"/>
</dbReference>
<dbReference type="InterPro" id="IPR049947">
    <property type="entry name" value="Cu_Am_Ox_Cu-bd"/>
</dbReference>
<comment type="PTM">
    <text evidence="6">Topaquinone (TPQ) is generated by copper-dependent autoxidation of a specific tyrosyl residue.</text>
</comment>
<gene>
    <name evidence="11" type="ORF">EO776_16170</name>
</gene>
<evidence type="ECO:0000256" key="2">
    <source>
        <dbReference type="ARBA" id="ARBA00022723"/>
    </source>
</evidence>
<organism evidence="11 12">
    <name type="scientific">Halorubrum ezzemoulense</name>
    <name type="common">Halorubrum chaoviator</name>
    <dbReference type="NCBI Taxonomy" id="337243"/>
    <lineage>
        <taxon>Archaea</taxon>
        <taxon>Methanobacteriati</taxon>
        <taxon>Methanobacteriota</taxon>
        <taxon>Stenosarchaea group</taxon>
        <taxon>Halobacteria</taxon>
        <taxon>Halobacteriales</taxon>
        <taxon>Haloferacaceae</taxon>
        <taxon>Halorubrum</taxon>
    </lineage>
</organism>
<dbReference type="InterPro" id="IPR000269">
    <property type="entry name" value="Cu_amine_oxidase"/>
</dbReference>
<dbReference type="InterPro" id="IPR016182">
    <property type="entry name" value="Cu_amine_oxidase_N-reg"/>
</dbReference>
<comment type="similarity">
    <text evidence="1 6">Belongs to the copper/topaquinone oxidase family.</text>
</comment>
<evidence type="ECO:0000313" key="11">
    <source>
        <dbReference type="EMBL" id="QAY21525.1"/>
    </source>
</evidence>
<dbReference type="GO" id="GO:0008131">
    <property type="term" value="F:primary methylamine oxidase activity"/>
    <property type="evidence" value="ECO:0007669"/>
    <property type="project" value="InterPro"/>
</dbReference>
<dbReference type="InterPro" id="IPR015800">
    <property type="entry name" value="Cu_amine_oxidase_N2"/>
</dbReference>